<organism evidence="2 3">
    <name type="scientific">Eimeria tenella</name>
    <name type="common">Coccidian parasite</name>
    <dbReference type="NCBI Taxonomy" id="5802"/>
    <lineage>
        <taxon>Eukaryota</taxon>
        <taxon>Sar</taxon>
        <taxon>Alveolata</taxon>
        <taxon>Apicomplexa</taxon>
        <taxon>Conoidasida</taxon>
        <taxon>Coccidia</taxon>
        <taxon>Eucoccidiorida</taxon>
        <taxon>Eimeriorina</taxon>
        <taxon>Eimeriidae</taxon>
        <taxon>Eimeria</taxon>
    </lineage>
</organism>
<feature type="compositionally biased region" description="Low complexity" evidence="1">
    <location>
        <begin position="71"/>
        <end position="88"/>
    </location>
</feature>
<feature type="region of interest" description="Disordered" evidence="1">
    <location>
        <begin position="60"/>
        <end position="91"/>
    </location>
</feature>
<dbReference type="GeneID" id="25255932"/>
<dbReference type="OMA" id="GHIWDKY"/>
<keyword evidence="3" id="KW-1185">Reference proteome</keyword>
<accession>U6L601</accession>
<dbReference type="EMBL" id="HG677381">
    <property type="protein sequence ID" value="CDJ44628.1"/>
    <property type="molecule type" value="Genomic_DNA"/>
</dbReference>
<dbReference type="Proteomes" id="UP000030747">
    <property type="component" value="Unassembled WGS sequence"/>
</dbReference>
<reference evidence="2" key="2">
    <citation type="submission" date="2013-10" db="EMBL/GenBank/DDBJ databases">
        <authorList>
            <person name="Aslett M."/>
        </authorList>
    </citation>
    <scope>NUCLEOTIDE SEQUENCE [LARGE SCALE GENOMIC DNA]</scope>
    <source>
        <strain evidence="2">Houghton</strain>
    </source>
</reference>
<dbReference type="VEuPathDB" id="ToxoDB:ETH_00034330"/>
<reference evidence="2" key="1">
    <citation type="submission" date="2013-10" db="EMBL/GenBank/DDBJ databases">
        <title>Genomic analysis of the causative agents of coccidiosis in chickens.</title>
        <authorList>
            <person name="Reid A.J."/>
            <person name="Blake D."/>
            <person name="Billington K."/>
            <person name="Browne H."/>
            <person name="Dunn M."/>
            <person name="Hung S."/>
            <person name="Kawahara F."/>
            <person name="Miranda-Saavedra D."/>
            <person name="Mourier T."/>
            <person name="Nagra H."/>
            <person name="Otto T.D."/>
            <person name="Rawlings N."/>
            <person name="Sanchez A."/>
            <person name="Sanders M."/>
            <person name="Subramaniam C."/>
            <person name="Tay Y."/>
            <person name="Dear P."/>
            <person name="Doerig C."/>
            <person name="Gruber A."/>
            <person name="Parkinson J."/>
            <person name="Shirley M."/>
            <person name="Wan K.L."/>
            <person name="Berriman M."/>
            <person name="Tomley F."/>
            <person name="Pain A."/>
        </authorList>
    </citation>
    <scope>NUCLEOTIDE SEQUENCE [LARGE SCALE GENOMIC DNA]</scope>
    <source>
        <strain evidence="2">Houghton</strain>
    </source>
</reference>
<sequence>MASSAAGAVGAAAAQKAAAAAAAAAAAVKESARMLRWQKALAAAAAEGYKSATLPQGKATLVPTVCPPEGSSDSSSSSSSDSSSSSSSKTKVVFEGRYTNFSLGHIWDKYNFLQSHLLLQEALLLQQGQQPDLLQPEHELQLRPVVSLGLDKPKKGPLDNVD</sequence>
<dbReference type="VEuPathDB" id="ToxoDB:ETH2_1103200"/>
<evidence type="ECO:0000256" key="1">
    <source>
        <dbReference type="SAM" id="MobiDB-lite"/>
    </source>
</evidence>
<dbReference type="AlphaFoldDB" id="U6L601"/>
<proteinExistence type="predicted"/>
<protein>
    <submittedName>
        <fullName evidence="2">Uncharacterized protein</fullName>
    </submittedName>
</protein>
<name>U6L601_EIMTE</name>
<dbReference type="RefSeq" id="XP_013235376.1">
    <property type="nucleotide sequence ID" value="XM_013379922.1"/>
</dbReference>
<evidence type="ECO:0000313" key="3">
    <source>
        <dbReference type="Proteomes" id="UP000030747"/>
    </source>
</evidence>
<gene>
    <name evidence="2" type="ORF">ETH_00034330</name>
</gene>
<evidence type="ECO:0000313" key="2">
    <source>
        <dbReference type="EMBL" id="CDJ44628.1"/>
    </source>
</evidence>